<gene>
    <name evidence="2" type="ORF">NCTC10179_00475</name>
</gene>
<dbReference type="KEGG" id="mcou:NCTC10179_00475"/>
<evidence type="ECO:0000313" key="3">
    <source>
        <dbReference type="Proteomes" id="UP000289497"/>
    </source>
</evidence>
<evidence type="ECO:0000313" key="2">
    <source>
        <dbReference type="EMBL" id="VEU76300.1"/>
    </source>
</evidence>
<dbReference type="Proteomes" id="UP000289497">
    <property type="component" value="Chromosome"/>
</dbReference>
<keyword evidence="1" id="KW-0812">Transmembrane</keyword>
<feature type="transmembrane region" description="Helical" evidence="1">
    <location>
        <begin position="63"/>
        <end position="81"/>
    </location>
</feature>
<feature type="transmembrane region" description="Helical" evidence="1">
    <location>
        <begin position="119"/>
        <end position="148"/>
    </location>
</feature>
<keyword evidence="3" id="KW-1185">Reference proteome</keyword>
<sequence length="223" mass="27091">MFCSNFNTKSRFRIITVLYLIVFLNYFTQLIMFLVISLFMLFFWSKNDEKNIKLVEYIPEAPILLSQFSLIFFVCFITYFLKKIEGKFCKEKELSEIDTKWDGYTVFRQSPIISIMASVMFLIFNTVIIYFSSIVWLIIFWNILIPWWIIPAQIYDAGIIFIYIAFFLWIPIWIPRWIFIYWCYINNKERFNHIMTRKTILSDSEEDLINNKNETDEDENKTE</sequence>
<proteinExistence type="predicted"/>
<reference evidence="2 3" key="1">
    <citation type="submission" date="2019-01" db="EMBL/GenBank/DDBJ databases">
        <authorList>
            <consortium name="Pathogen Informatics"/>
        </authorList>
    </citation>
    <scope>NUCLEOTIDE SEQUENCE [LARGE SCALE GENOMIC DNA]</scope>
    <source>
        <strain evidence="2 3">NCTC10179</strain>
    </source>
</reference>
<keyword evidence="1" id="KW-1133">Transmembrane helix</keyword>
<dbReference type="AlphaFoldDB" id="A0A449B6S0"/>
<evidence type="ECO:0000256" key="1">
    <source>
        <dbReference type="SAM" id="Phobius"/>
    </source>
</evidence>
<feature type="transmembrane region" description="Helical" evidence="1">
    <location>
        <begin position="160"/>
        <end position="185"/>
    </location>
</feature>
<name>A0A449B6S0_9BACT</name>
<organism evidence="2 3">
    <name type="scientific">Mycoplasmopsis columboralis</name>
    <dbReference type="NCBI Taxonomy" id="171282"/>
    <lineage>
        <taxon>Bacteria</taxon>
        <taxon>Bacillati</taxon>
        <taxon>Mycoplasmatota</taxon>
        <taxon>Mycoplasmoidales</taxon>
        <taxon>Metamycoplasmataceae</taxon>
        <taxon>Mycoplasmopsis</taxon>
    </lineage>
</organism>
<keyword evidence="1" id="KW-0472">Membrane</keyword>
<dbReference type="EMBL" id="LR215039">
    <property type="protein sequence ID" value="VEU76300.1"/>
    <property type="molecule type" value="Genomic_DNA"/>
</dbReference>
<accession>A0A449B6S0</accession>
<feature type="transmembrane region" description="Helical" evidence="1">
    <location>
        <begin position="12"/>
        <end position="43"/>
    </location>
</feature>
<protein>
    <submittedName>
        <fullName evidence="2">Uncharacterized protein</fullName>
    </submittedName>
</protein>